<evidence type="ECO:0000313" key="1">
    <source>
        <dbReference type="EMBL" id="CAA6806058.1"/>
    </source>
</evidence>
<name>A0A6S6SIS8_9BACT</name>
<organism evidence="1">
    <name type="scientific">uncultured Sulfurovum sp</name>
    <dbReference type="NCBI Taxonomy" id="269237"/>
    <lineage>
        <taxon>Bacteria</taxon>
        <taxon>Pseudomonadati</taxon>
        <taxon>Campylobacterota</taxon>
        <taxon>Epsilonproteobacteria</taxon>
        <taxon>Campylobacterales</taxon>
        <taxon>Sulfurovaceae</taxon>
        <taxon>Sulfurovum</taxon>
        <taxon>environmental samples</taxon>
    </lineage>
</organism>
<accession>A0A6S6SIS8</accession>
<sequence length="51" mass="5897">MLLLFSYAHSVEISLNHNPFGPDSDDPSEKYNVSLSYYSPTDQDWLAIYKQ</sequence>
<gene>
    <name evidence="1" type="ORF">HELGO_WM81938</name>
</gene>
<protein>
    <submittedName>
        <fullName evidence="1">Uncharacterized protein</fullName>
    </submittedName>
</protein>
<reference evidence="1" key="1">
    <citation type="submission" date="2020-01" db="EMBL/GenBank/DDBJ databases">
        <authorList>
            <person name="Meier V. D."/>
            <person name="Meier V D."/>
        </authorList>
    </citation>
    <scope>NUCLEOTIDE SEQUENCE</scope>
    <source>
        <strain evidence="1">HLG_WM_MAG_01</strain>
    </source>
</reference>
<dbReference type="AlphaFoldDB" id="A0A6S6SIS8"/>
<proteinExistence type="predicted"/>
<dbReference type="EMBL" id="CACVAS010000037">
    <property type="protein sequence ID" value="CAA6806058.1"/>
    <property type="molecule type" value="Genomic_DNA"/>
</dbReference>
<feature type="non-terminal residue" evidence="1">
    <location>
        <position position="51"/>
    </location>
</feature>